<dbReference type="EMBL" id="VBWN01000001">
    <property type="protein sequence ID" value="TLF43864.1"/>
    <property type="molecule type" value="Genomic_DNA"/>
</dbReference>
<organism evidence="2 3">
    <name type="scientific">Lacticaseibacillus zeae</name>
    <name type="common">Lactobacillus zeae</name>
    <dbReference type="NCBI Taxonomy" id="57037"/>
    <lineage>
        <taxon>Bacteria</taxon>
        <taxon>Bacillati</taxon>
        <taxon>Bacillota</taxon>
        <taxon>Bacilli</taxon>
        <taxon>Lactobacillales</taxon>
        <taxon>Lactobacillaceae</taxon>
        <taxon>Lacticaseibacillus</taxon>
    </lineage>
</organism>
<gene>
    <name evidence="2" type="ORF">FEI14_03135</name>
</gene>
<accession>A0A5R8M2M7</accession>
<sequence length="106" mass="11641">MIKPINDGVRFLMELITLVLLIGAGFKGEGLSKILLGICVPIALVLFWSRFMAPMSPHRLNELERAFAEVVIFGGTALISYRVYGVKLALIYVGIVTINAVLDHVL</sequence>
<protein>
    <submittedName>
        <fullName evidence="2">DUF2568 domain-containing protein</fullName>
    </submittedName>
</protein>
<comment type="caution">
    <text evidence="2">The sequence shown here is derived from an EMBL/GenBank/DDBJ whole genome shotgun (WGS) entry which is preliminary data.</text>
</comment>
<reference evidence="2 3" key="1">
    <citation type="submission" date="2019-05" db="EMBL/GenBank/DDBJ databases">
        <title>Genome-based reclassification of Lactobacillus casei as Lactobacillus casei subsp. casei. subsp.nov., description of Lactobacillus casei subsp. zeae subsp. nov., and emended description of Lactobacillus casei.</title>
        <authorList>
            <person name="Huang C.-H."/>
        </authorList>
    </citation>
    <scope>NUCLEOTIDE SEQUENCE [LARGE SCALE GENOMIC DNA]</scope>
    <source>
        <strain evidence="2 3">CRBIP24.58</strain>
    </source>
</reference>
<evidence type="ECO:0000313" key="3">
    <source>
        <dbReference type="Proteomes" id="UP000307781"/>
    </source>
</evidence>
<dbReference type="Proteomes" id="UP000307781">
    <property type="component" value="Unassembled WGS sequence"/>
</dbReference>
<evidence type="ECO:0000313" key="2">
    <source>
        <dbReference type="EMBL" id="TLF43864.1"/>
    </source>
</evidence>
<evidence type="ECO:0000256" key="1">
    <source>
        <dbReference type="SAM" id="Phobius"/>
    </source>
</evidence>
<proteinExistence type="predicted"/>
<keyword evidence="1" id="KW-0812">Transmembrane</keyword>
<dbReference type="RefSeq" id="WP_010488387.1">
    <property type="nucleotide sequence ID" value="NZ_CP074379.1"/>
</dbReference>
<dbReference type="Pfam" id="PF10823">
    <property type="entry name" value="DUF2568"/>
    <property type="match status" value="1"/>
</dbReference>
<keyword evidence="1" id="KW-0472">Membrane</keyword>
<feature type="transmembrane region" description="Helical" evidence="1">
    <location>
        <begin position="89"/>
        <end position="105"/>
    </location>
</feature>
<feature type="transmembrane region" description="Helical" evidence="1">
    <location>
        <begin position="34"/>
        <end position="53"/>
    </location>
</feature>
<name>A0A5R8M2M7_LACZE</name>
<dbReference type="AlphaFoldDB" id="A0A5R8M2M7"/>
<feature type="transmembrane region" description="Helical" evidence="1">
    <location>
        <begin position="12"/>
        <end position="28"/>
    </location>
</feature>
<dbReference type="InterPro" id="IPR021214">
    <property type="entry name" value="DUF2568"/>
</dbReference>
<keyword evidence="1" id="KW-1133">Transmembrane helix</keyword>